<dbReference type="Gene3D" id="3.40.50.150">
    <property type="entry name" value="Vaccinia Virus protein VP39"/>
    <property type="match status" value="1"/>
</dbReference>
<evidence type="ECO:0000313" key="7">
    <source>
        <dbReference type="Proteomes" id="UP000800040"/>
    </source>
</evidence>
<dbReference type="Proteomes" id="UP000800040">
    <property type="component" value="Unassembled WGS sequence"/>
</dbReference>
<dbReference type="OrthoDB" id="2410195at2759"/>
<protein>
    <submittedName>
        <fullName evidence="6">S-adenosyl-L-methionine-dependent methyltransferase</fullName>
    </submittedName>
</protein>
<dbReference type="GO" id="GO:0032259">
    <property type="term" value="P:methylation"/>
    <property type="evidence" value="ECO:0007669"/>
    <property type="project" value="UniProtKB-KW"/>
</dbReference>
<dbReference type="PANTHER" id="PTHR43712">
    <property type="entry name" value="PUTATIVE (AFU_ORTHOLOGUE AFUA_4G14580)-RELATED"/>
    <property type="match status" value="1"/>
</dbReference>
<evidence type="ECO:0000256" key="1">
    <source>
        <dbReference type="ARBA" id="ARBA00022603"/>
    </source>
</evidence>
<reference evidence="6" key="1">
    <citation type="submission" date="2020-01" db="EMBL/GenBank/DDBJ databases">
        <authorList>
            <consortium name="DOE Joint Genome Institute"/>
            <person name="Haridas S."/>
            <person name="Albert R."/>
            <person name="Binder M."/>
            <person name="Bloem J."/>
            <person name="Labutti K."/>
            <person name="Salamov A."/>
            <person name="Andreopoulos B."/>
            <person name="Baker S.E."/>
            <person name="Barry K."/>
            <person name="Bills G."/>
            <person name="Bluhm B.H."/>
            <person name="Cannon C."/>
            <person name="Castanera R."/>
            <person name="Culley D.E."/>
            <person name="Daum C."/>
            <person name="Ezra D."/>
            <person name="Gonzalez J.B."/>
            <person name="Henrissat B."/>
            <person name="Kuo A."/>
            <person name="Liang C."/>
            <person name="Lipzen A."/>
            <person name="Lutzoni F."/>
            <person name="Magnuson J."/>
            <person name="Mondo S."/>
            <person name="Nolan M."/>
            <person name="Ohm R."/>
            <person name="Pangilinan J."/>
            <person name="Park H.-J."/>
            <person name="Ramirez L."/>
            <person name="Alfaro M."/>
            <person name="Sun H."/>
            <person name="Tritt A."/>
            <person name="Yoshinaga Y."/>
            <person name="Zwiers L.-H."/>
            <person name="Turgeon B.G."/>
            <person name="Goodwin S.B."/>
            <person name="Spatafora J.W."/>
            <person name="Crous P.W."/>
            <person name="Grigoriev I.V."/>
        </authorList>
    </citation>
    <scope>NUCLEOTIDE SEQUENCE</scope>
    <source>
        <strain evidence="6">P77</strain>
    </source>
</reference>
<dbReference type="GO" id="GO:0008171">
    <property type="term" value="F:O-methyltransferase activity"/>
    <property type="evidence" value="ECO:0007669"/>
    <property type="project" value="InterPro"/>
</dbReference>
<accession>A0A6A5K3U8</accession>
<dbReference type="InterPro" id="IPR029063">
    <property type="entry name" value="SAM-dependent_MTases_sf"/>
</dbReference>
<evidence type="ECO:0000256" key="2">
    <source>
        <dbReference type="ARBA" id="ARBA00022679"/>
    </source>
</evidence>
<dbReference type="AlphaFoldDB" id="A0A6A5K3U8"/>
<dbReference type="Pfam" id="PF00891">
    <property type="entry name" value="Methyltransf_2"/>
    <property type="match status" value="1"/>
</dbReference>
<dbReference type="EMBL" id="ML975384">
    <property type="protein sequence ID" value="KAF1830766.1"/>
    <property type="molecule type" value="Genomic_DNA"/>
</dbReference>
<evidence type="ECO:0000259" key="5">
    <source>
        <dbReference type="Pfam" id="PF00891"/>
    </source>
</evidence>
<dbReference type="InterPro" id="IPR036390">
    <property type="entry name" value="WH_DNA-bd_sf"/>
</dbReference>
<keyword evidence="1 6" id="KW-0489">Methyltransferase</keyword>
<proteinExistence type="predicted"/>
<dbReference type="SUPFAM" id="SSF46785">
    <property type="entry name" value="Winged helix' DNA-binding domain"/>
    <property type="match status" value="1"/>
</dbReference>
<feature type="active site" description="Proton acceptor" evidence="4">
    <location>
        <position position="254"/>
    </location>
</feature>
<sequence>MDYYRTISDRIKHLQWALVDIGIDLNVFTTLSSSDTPVTHQEFQKKTGAAPNLLSHLLRSMASFGLIAETAKDTFEANRTTRVFANPHVIGATPHLSKLQLPIMQALPGYLNEHQYQNMTDSQDLPFHKALNTKLAPFEWMKQNGEQMKAMGHVMVLDSVNSWVSSYPVEKAVGDFHPAQGSALLVDIGGGFGQHSVPFKNKFGHLPGRVVVQDVPSTLVHAPKVDGIEFQAHDFFTPQPIHGAKFYYLRHIMHDWADEDCMRILSSIIPAMGPESRILIDEVVLPETKLPWQVAMMDIGMMAALGGIERSKEDWEGLLGRAGLKTVDVHCYDDVRFHCVIAAVATGMA</sequence>
<keyword evidence="2 6" id="KW-0808">Transferase</keyword>
<feature type="domain" description="O-methyltransferase C-terminal" evidence="5">
    <location>
        <begin position="166"/>
        <end position="324"/>
    </location>
</feature>
<dbReference type="InterPro" id="IPR001077">
    <property type="entry name" value="COMT_C"/>
</dbReference>
<dbReference type="PIRSF" id="PIRSF005739">
    <property type="entry name" value="O-mtase"/>
    <property type="match status" value="1"/>
</dbReference>
<evidence type="ECO:0000313" key="6">
    <source>
        <dbReference type="EMBL" id="KAF1830766.1"/>
    </source>
</evidence>
<evidence type="ECO:0000256" key="4">
    <source>
        <dbReference type="PIRSR" id="PIRSR005739-1"/>
    </source>
</evidence>
<dbReference type="InterPro" id="IPR016461">
    <property type="entry name" value="COMT-like"/>
</dbReference>
<dbReference type="PROSITE" id="PS51683">
    <property type="entry name" value="SAM_OMT_II"/>
    <property type="match status" value="1"/>
</dbReference>
<evidence type="ECO:0000256" key="3">
    <source>
        <dbReference type="ARBA" id="ARBA00022691"/>
    </source>
</evidence>
<dbReference type="InterPro" id="IPR036388">
    <property type="entry name" value="WH-like_DNA-bd_sf"/>
</dbReference>
<keyword evidence="7" id="KW-1185">Reference proteome</keyword>
<keyword evidence="3" id="KW-0949">S-adenosyl-L-methionine</keyword>
<dbReference type="PANTHER" id="PTHR43712:SF1">
    <property type="entry name" value="HYPOTHETICAL O-METHYLTRANSFERASE (EUROFUNG)-RELATED"/>
    <property type="match status" value="1"/>
</dbReference>
<name>A0A6A5K3U8_9PLEO</name>
<dbReference type="Gene3D" id="1.10.10.10">
    <property type="entry name" value="Winged helix-like DNA-binding domain superfamily/Winged helix DNA-binding domain"/>
    <property type="match status" value="1"/>
</dbReference>
<organism evidence="6 7">
    <name type="scientific">Decorospora gaudefroyi</name>
    <dbReference type="NCBI Taxonomy" id="184978"/>
    <lineage>
        <taxon>Eukaryota</taxon>
        <taxon>Fungi</taxon>
        <taxon>Dikarya</taxon>
        <taxon>Ascomycota</taxon>
        <taxon>Pezizomycotina</taxon>
        <taxon>Dothideomycetes</taxon>
        <taxon>Pleosporomycetidae</taxon>
        <taxon>Pleosporales</taxon>
        <taxon>Pleosporineae</taxon>
        <taxon>Pleosporaceae</taxon>
        <taxon>Decorospora</taxon>
    </lineage>
</organism>
<dbReference type="SUPFAM" id="SSF53335">
    <property type="entry name" value="S-adenosyl-L-methionine-dependent methyltransferases"/>
    <property type="match status" value="1"/>
</dbReference>
<gene>
    <name evidence="6" type="ORF">BDW02DRAFT_572668</name>
</gene>